<reference evidence="11" key="2">
    <citation type="submission" date="2020-09" db="EMBL/GenBank/DDBJ databases">
        <authorList>
            <person name="Sun Q."/>
            <person name="Zhou Y."/>
        </authorList>
    </citation>
    <scope>NUCLEOTIDE SEQUENCE</scope>
    <source>
        <strain evidence="11">CGMCC 1.7081</strain>
    </source>
</reference>
<dbReference type="InterPro" id="IPR037512">
    <property type="entry name" value="PGPase_prok"/>
</dbReference>
<comment type="similarity">
    <text evidence="4 10">Belongs to the HAD-like hydrolase superfamily. CbbY/CbbZ/Gph/YieH family.</text>
</comment>
<dbReference type="PANTHER" id="PTHR43434">
    <property type="entry name" value="PHOSPHOGLYCOLATE PHOSPHATASE"/>
    <property type="match status" value="1"/>
</dbReference>
<dbReference type="Gene3D" id="3.40.50.1000">
    <property type="entry name" value="HAD superfamily/HAD-like"/>
    <property type="match status" value="1"/>
</dbReference>
<dbReference type="GO" id="GO:0046872">
    <property type="term" value="F:metal ion binding"/>
    <property type="evidence" value="ECO:0007669"/>
    <property type="project" value="UniProtKB-KW"/>
</dbReference>
<dbReference type="Proteomes" id="UP000611500">
    <property type="component" value="Unassembled WGS sequence"/>
</dbReference>
<dbReference type="Pfam" id="PF13419">
    <property type="entry name" value="HAD_2"/>
    <property type="match status" value="1"/>
</dbReference>
<dbReference type="PANTHER" id="PTHR43434:SF1">
    <property type="entry name" value="PHOSPHOGLYCOLATE PHOSPHATASE"/>
    <property type="match status" value="1"/>
</dbReference>
<evidence type="ECO:0000256" key="6">
    <source>
        <dbReference type="ARBA" id="ARBA00022723"/>
    </source>
</evidence>
<comment type="function">
    <text evidence="10">Specifically catalyzes the dephosphorylation of 2-phosphoglycolate. Is involved in the dissimilation of the intracellular 2-phosphoglycolate formed during the DNA repair of 3'-phosphoglycolate ends, a major class of DNA lesions induced by oxidative stress.</text>
</comment>
<dbReference type="InterPro" id="IPR050155">
    <property type="entry name" value="HAD-like_hydrolase_sf"/>
</dbReference>
<evidence type="ECO:0000256" key="4">
    <source>
        <dbReference type="ARBA" id="ARBA00006171"/>
    </source>
</evidence>
<dbReference type="Gene3D" id="1.10.150.240">
    <property type="entry name" value="Putative phosphatase, domain 2"/>
    <property type="match status" value="1"/>
</dbReference>
<evidence type="ECO:0000256" key="2">
    <source>
        <dbReference type="ARBA" id="ARBA00001946"/>
    </source>
</evidence>
<evidence type="ECO:0000313" key="11">
    <source>
        <dbReference type="EMBL" id="GHG84446.1"/>
    </source>
</evidence>
<dbReference type="InterPro" id="IPR036412">
    <property type="entry name" value="HAD-like_sf"/>
</dbReference>
<evidence type="ECO:0000256" key="8">
    <source>
        <dbReference type="ARBA" id="ARBA00022842"/>
    </source>
</evidence>
<organism evidence="11 12">
    <name type="scientific">Pseudodonghicola xiamenensis</name>
    <dbReference type="NCBI Taxonomy" id="337702"/>
    <lineage>
        <taxon>Bacteria</taxon>
        <taxon>Pseudomonadati</taxon>
        <taxon>Pseudomonadota</taxon>
        <taxon>Alphaproteobacteria</taxon>
        <taxon>Rhodobacterales</taxon>
        <taxon>Paracoccaceae</taxon>
        <taxon>Pseudodonghicola</taxon>
    </lineage>
</organism>
<dbReference type="RefSeq" id="WP_028092363.1">
    <property type="nucleotide sequence ID" value="NZ_BNAP01000003.1"/>
</dbReference>
<comment type="cofactor">
    <cofactor evidence="2 10">
        <name>Mg(2+)</name>
        <dbReference type="ChEBI" id="CHEBI:18420"/>
    </cofactor>
</comment>
<comment type="catalytic activity">
    <reaction evidence="1 10">
        <text>2-phosphoglycolate + H2O = glycolate + phosphate</text>
        <dbReference type="Rhea" id="RHEA:14369"/>
        <dbReference type="ChEBI" id="CHEBI:15377"/>
        <dbReference type="ChEBI" id="CHEBI:29805"/>
        <dbReference type="ChEBI" id="CHEBI:43474"/>
        <dbReference type="ChEBI" id="CHEBI:58033"/>
        <dbReference type="EC" id="3.1.3.18"/>
    </reaction>
</comment>
<dbReference type="InterPro" id="IPR023214">
    <property type="entry name" value="HAD_sf"/>
</dbReference>
<dbReference type="NCBIfam" id="TIGR01449">
    <property type="entry name" value="PGP_bact"/>
    <property type="match status" value="1"/>
</dbReference>
<feature type="active site" description="Nucleophile" evidence="10">
    <location>
        <position position="7"/>
    </location>
</feature>
<comment type="caution">
    <text evidence="11">The sequence shown here is derived from an EMBL/GenBank/DDBJ whole genome shotgun (WGS) entry which is preliminary data.</text>
</comment>
<dbReference type="NCBIfam" id="TIGR01549">
    <property type="entry name" value="HAD-SF-IA-v1"/>
    <property type="match status" value="1"/>
</dbReference>
<dbReference type="InterPro" id="IPR023198">
    <property type="entry name" value="PGP-like_dom2"/>
</dbReference>
<keyword evidence="9 10" id="KW-0119">Carbohydrate metabolism</keyword>
<gene>
    <name evidence="11" type="primary">cbbZ</name>
    <name evidence="11" type="ORF">GCM10010961_10520</name>
</gene>
<dbReference type="GO" id="GO:0046295">
    <property type="term" value="P:glycolate biosynthetic process"/>
    <property type="evidence" value="ECO:0007669"/>
    <property type="project" value="UniProtKB-UniRule"/>
</dbReference>
<dbReference type="HAMAP" id="MF_00495">
    <property type="entry name" value="GPH_hydrolase_bact"/>
    <property type="match status" value="1"/>
</dbReference>
<protein>
    <recommendedName>
        <fullName evidence="5 10">Phosphoglycolate phosphatase</fullName>
        <shortName evidence="10">PGP</shortName>
        <shortName evidence="10">PGPase</shortName>
        <ecNumber evidence="5 10">3.1.3.18</ecNumber>
    </recommendedName>
</protein>
<feature type="binding site" evidence="10">
    <location>
        <position position="7"/>
    </location>
    <ligand>
        <name>Mg(2+)</name>
        <dbReference type="ChEBI" id="CHEBI:18420"/>
    </ligand>
</feature>
<sequence>MAAIVFDLDGTLVDSAPDIQAALNDVMAEAGATPFDLASVIRFIGGGIPPLMEQAMQARDLPMAQHAALVARMVEVYGAESTERTRVFPGVIAALGQLRGQGHVLGVCTNKPEAPARHILAALGLAPYFDVLIGGDTLAVKKPDPAPLHAAFAGLGAEVSLYVGDSEFDAEAARRAGVDFLLFTEGYRKSPVEALPQRARFDAYEAFPELVETLLAAV</sequence>
<evidence type="ECO:0000256" key="10">
    <source>
        <dbReference type="HAMAP-Rule" id="MF_00495"/>
    </source>
</evidence>
<feature type="binding site" evidence="10">
    <location>
        <position position="9"/>
    </location>
    <ligand>
        <name>Mg(2+)</name>
        <dbReference type="ChEBI" id="CHEBI:18420"/>
    </ligand>
</feature>
<keyword evidence="8 10" id="KW-0460">Magnesium</keyword>
<dbReference type="EMBL" id="BNAP01000003">
    <property type="protein sequence ID" value="GHG84446.1"/>
    <property type="molecule type" value="Genomic_DNA"/>
</dbReference>
<keyword evidence="12" id="KW-1185">Reference proteome</keyword>
<evidence type="ECO:0000256" key="7">
    <source>
        <dbReference type="ARBA" id="ARBA00022801"/>
    </source>
</evidence>
<evidence type="ECO:0000256" key="1">
    <source>
        <dbReference type="ARBA" id="ARBA00000830"/>
    </source>
</evidence>
<dbReference type="GO" id="GO:0008967">
    <property type="term" value="F:phosphoglycolate phosphatase activity"/>
    <property type="evidence" value="ECO:0007669"/>
    <property type="project" value="UniProtKB-UniRule"/>
</dbReference>
<evidence type="ECO:0000256" key="5">
    <source>
        <dbReference type="ARBA" id="ARBA00013078"/>
    </source>
</evidence>
<dbReference type="SFLD" id="SFLDG01129">
    <property type="entry name" value="C1.5:_HAD__Beta-PGM__Phosphata"/>
    <property type="match status" value="1"/>
</dbReference>
<dbReference type="GO" id="GO:0005829">
    <property type="term" value="C:cytosol"/>
    <property type="evidence" value="ECO:0007669"/>
    <property type="project" value="TreeGrafter"/>
</dbReference>
<dbReference type="SFLD" id="SFLDS00003">
    <property type="entry name" value="Haloacid_Dehalogenase"/>
    <property type="match status" value="1"/>
</dbReference>
<evidence type="ECO:0000313" key="12">
    <source>
        <dbReference type="Proteomes" id="UP000611500"/>
    </source>
</evidence>
<evidence type="ECO:0000256" key="3">
    <source>
        <dbReference type="ARBA" id="ARBA00004818"/>
    </source>
</evidence>
<dbReference type="GO" id="GO:0005975">
    <property type="term" value="P:carbohydrate metabolic process"/>
    <property type="evidence" value="ECO:0007669"/>
    <property type="project" value="InterPro"/>
</dbReference>
<dbReference type="UniPathway" id="UPA00865">
    <property type="reaction ID" value="UER00834"/>
</dbReference>
<feature type="binding site" evidence="10">
    <location>
        <position position="165"/>
    </location>
    <ligand>
        <name>Mg(2+)</name>
        <dbReference type="ChEBI" id="CHEBI:18420"/>
    </ligand>
</feature>
<dbReference type="EC" id="3.1.3.18" evidence="5 10"/>
<name>A0A8J3H426_9RHOB</name>
<keyword evidence="6 10" id="KW-0479">Metal-binding</keyword>
<evidence type="ECO:0000256" key="9">
    <source>
        <dbReference type="ARBA" id="ARBA00023277"/>
    </source>
</evidence>
<dbReference type="PRINTS" id="PR00413">
    <property type="entry name" value="HADHALOGNASE"/>
</dbReference>
<accession>A0A8J3H426</accession>
<dbReference type="GO" id="GO:0006281">
    <property type="term" value="P:DNA repair"/>
    <property type="evidence" value="ECO:0007669"/>
    <property type="project" value="TreeGrafter"/>
</dbReference>
<dbReference type="SUPFAM" id="SSF56784">
    <property type="entry name" value="HAD-like"/>
    <property type="match status" value="1"/>
</dbReference>
<dbReference type="InterPro" id="IPR041492">
    <property type="entry name" value="HAD_2"/>
</dbReference>
<dbReference type="AlphaFoldDB" id="A0A8J3H426"/>
<proteinExistence type="inferred from homology"/>
<keyword evidence="7 10" id="KW-0378">Hydrolase</keyword>
<dbReference type="SFLD" id="SFLDG01135">
    <property type="entry name" value="C1.5.6:_HAD__Beta-PGM__Phospha"/>
    <property type="match status" value="1"/>
</dbReference>
<reference evidence="11" key="1">
    <citation type="journal article" date="2014" name="Int. J. Syst. Evol. Microbiol.">
        <title>Complete genome sequence of Corynebacterium casei LMG S-19264T (=DSM 44701T), isolated from a smear-ripened cheese.</title>
        <authorList>
            <consortium name="US DOE Joint Genome Institute (JGI-PGF)"/>
            <person name="Walter F."/>
            <person name="Albersmeier A."/>
            <person name="Kalinowski J."/>
            <person name="Ruckert C."/>
        </authorList>
    </citation>
    <scope>NUCLEOTIDE SEQUENCE</scope>
    <source>
        <strain evidence="11">CGMCC 1.7081</strain>
    </source>
</reference>
<dbReference type="InterPro" id="IPR006439">
    <property type="entry name" value="HAD-SF_hydro_IA"/>
</dbReference>
<comment type="pathway">
    <text evidence="3 10">Organic acid metabolism; glycolate biosynthesis; glycolate from 2-phosphoglycolate: step 1/1.</text>
</comment>